<dbReference type="NCBIfam" id="TIGR01021">
    <property type="entry name" value="rpsE_bact"/>
    <property type="match status" value="1"/>
</dbReference>
<accession>A0A0M4LZ38</accession>
<protein>
    <recommendedName>
        <fullName evidence="7 8">Small ribosomal subunit protein uS5</fullName>
    </recommendedName>
</protein>
<name>A0A0M4LZ38_9GAMM</name>
<dbReference type="Proteomes" id="UP000068905">
    <property type="component" value="Chromosome"/>
</dbReference>
<sequence length="172" mass="18226">MAENKRNNYKEESEFIEKLVNIRRVVKVVKGGRIFGFSALVVVGDGNGKVGYGTGKAREVPLAIQKAMDKAKRAMKPVPLVNGTLHYPITSSVGAAKVYLQPASEGTGVIAGGPMRSVLEAVGVHNILAKCNGTRNPISVVRATVEGLTKMSSPQIVAAKRGKTVEQITGEV</sequence>
<keyword evidence="3 8" id="KW-0699">rRNA-binding</keyword>
<evidence type="ECO:0000256" key="3">
    <source>
        <dbReference type="ARBA" id="ARBA00022730"/>
    </source>
</evidence>
<evidence type="ECO:0000313" key="12">
    <source>
        <dbReference type="Proteomes" id="UP000068905"/>
    </source>
</evidence>
<dbReference type="AlphaFoldDB" id="A0A0M4LZ38"/>
<keyword evidence="4 8" id="KW-0694">RNA-binding</keyword>
<dbReference type="SUPFAM" id="SSF54211">
    <property type="entry name" value="Ribosomal protein S5 domain 2-like"/>
    <property type="match status" value="1"/>
</dbReference>
<evidence type="ECO:0000256" key="8">
    <source>
        <dbReference type="HAMAP-Rule" id="MF_01307"/>
    </source>
</evidence>
<keyword evidence="12" id="KW-1185">Reference proteome</keyword>
<dbReference type="PROSITE" id="PS00585">
    <property type="entry name" value="RIBOSOMAL_S5"/>
    <property type="match status" value="1"/>
</dbReference>
<evidence type="ECO:0000256" key="2">
    <source>
        <dbReference type="ARBA" id="ARBA00008945"/>
    </source>
</evidence>
<comment type="domain">
    <text evidence="8">The N-terminal domain interacts with the head of the 30S subunit; the C-terminal domain interacts with the body and contacts protein S4. The interaction surface between S4 and S5 is involved in control of translational fidelity.</text>
</comment>
<proteinExistence type="inferred from homology"/>
<dbReference type="InterPro" id="IPR013810">
    <property type="entry name" value="Ribosomal_uS5_N"/>
</dbReference>
<keyword evidence="6 8" id="KW-0687">Ribonucleoprotein</keyword>
<dbReference type="Pfam" id="PF00333">
    <property type="entry name" value="Ribosomal_S5"/>
    <property type="match status" value="1"/>
</dbReference>
<dbReference type="GO" id="GO:0015935">
    <property type="term" value="C:small ribosomal subunit"/>
    <property type="evidence" value="ECO:0007669"/>
    <property type="project" value="InterPro"/>
</dbReference>
<dbReference type="PANTHER" id="PTHR48277">
    <property type="entry name" value="MITOCHONDRIAL RIBOSOMAL PROTEIN S5"/>
    <property type="match status" value="1"/>
</dbReference>
<dbReference type="FunFam" id="3.30.230.10:FF:000002">
    <property type="entry name" value="30S ribosomal protein S5"/>
    <property type="match status" value="1"/>
</dbReference>
<dbReference type="Gene3D" id="3.30.230.10">
    <property type="match status" value="1"/>
</dbReference>
<dbReference type="GO" id="GO:0005737">
    <property type="term" value="C:cytoplasm"/>
    <property type="evidence" value="ECO:0007669"/>
    <property type="project" value="UniProtKB-ARBA"/>
</dbReference>
<comment type="subunit">
    <text evidence="8">Part of the 30S ribosomal subunit. Contacts proteins S4 and S8.</text>
</comment>
<dbReference type="InterPro" id="IPR005712">
    <property type="entry name" value="Ribosomal_uS5_bac-type"/>
</dbReference>
<dbReference type="OrthoDB" id="9809045at2"/>
<dbReference type="InterPro" id="IPR005324">
    <property type="entry name" value="Ribosomal_uS5_C"/>
</dbReference>
<dbReference type="InterPro" id="IPR018192">
    <property type="entry name" value="Ribosomal_uS5_N_CS"/>
</dbReference>
<evidence type="ECO:0000256" key="6">
    <source>
        <dbReference type="ARBA" id="ARBA00023274"/>
    </source>
</evidence>
<dbReference type="GO" id="GO:0042254">
    <property type="term" value="P:ribosome biogenesis"/>
    <property type="evidence" value="ECO:0007669"/>
    <property type="project" value="UniProtKB-ARBA"/>
</dbReference>
<gene>
    <name evidence="8" type="primary">rpsE</name>
    <name evidence="11" type="ORF">W908_01455</name>
</gene>
<comment type="function">
    <text evidence="8">With S4 and S12 plays an important role in translational accuracy.</text>
</comment>
<feature type="domain" description="S5 DRBM" evidence="10">
    <location>
        <begin position="15"/>
        <end position="78"/>
    </location>
</feature>
<dbReference type="RefSeq" id="WP_020025156.1">
    <property type="nucleotide sequence ID" value="NZ_CP006911.1"/>
</dbReference>
<dbReference type="InterPro" id="IPR000851">
    <property type="entry name" value="Ribosomal_uS5"/>
</dbReference>
<dbReference type="PATRIC" id="fig|1125411.7.peg.285"/>
<dbReference type="SUPFAM" id="SSF54768">
    <property type="entry name" value="dsRNA-binding domain-like"/>
    <property type="match status" value="1"/>
</dbReference>
<evidence type="ECO:0000256" key="7">
    <source>
        <dbReference type="ARBA" id="ARBA00035255"/>
    </source>
</evidence>
<dbReference type="Gene3D" id="3.30.160.20">
    <property type="match status" value="1"/>
</dbReference>
<dbReference type="HAMAP" id="MF_01307_B">
    <property type="entry name" value="Ribosomal_uS5_B"/>
    <property type="match status" value="1"/>
</dbReference>
<evidence type="ECO:0000256" key="4">
    <source>
        <dbReference type="ARBA" id="ARBA00022884"/>
    </source>
</evidence>
<dbReference type="PANTHER" id="PTHR48277:SF1">
    <property type="entry name" value="MITOCHONDRIAL RIBOSOMAL PROTEIN S5"/>
    <property type="match status" value="1"/>
</dbReference>
<dbReference type="GO" id="GO:0003735">
    <property type="term" value="F:structural constituent of ribosome"/>
    <property type="evidence" value="ECO:0007669"/>
    <property type="project" value="UniProtKB-UniRule"/>
</dbReference>
<evidence type="ECO:0000256" key="9">
    <source>
        <dbReference type="RuleBase" id="RU003823"/>
    </source>
</evidence>
<dbReference type="Pfam" id="PF03719">
    <property type="entry name" value="Ribosomal_S5_C"/>
    <property type="match status" value="1"/>
</dbReference>
<comment type="function">
    <text evidence="1 8">Located at the back of the 30S subunit body where it stabilizes the conformation of the head with respect to the body.</text>
</comment>
<dbReference type="EMBL" id="CP006911">
    <property type="protein sequence ID" value="ALE01387.1"/>
    <property type="molecule type" value="Genomic_DNA"/>
</dbReference>
<dbReference type="FunFam" id="3.30.160.20:FF:000001">
    <property type="entry name" value="30S ribosomal protein S5"/>
    <property type="match status" value="1"/>
</dbReference>
<dbReference type="PROSITE" id="PS50881">
    <property type="entry name" value="S5_DSRBD"/>
    <property type="match status" value="1"/>
</dbReference>
<dbReference type="STRING" id="1125411.W908_01455"/>
<comment type="similarity">
    <text evidence="2 8 9">Belongs to the universal ribosomal protein uS5 family.</text>
</comment>
<reference evidence="11 12" key="1">
    <citation type="journal article" date="2015" name="Genome Announc.">
        <title>Genome Sequence of 'Candidatus Thioglobus singularis' Strain PS1, a Mixotroph from the SUP05 Clade of Marine Gammaproteobacteria.</title>
        <authorList>
            <person name="Marshall K.T."/>
            <person name="Morris R.M."/>
        </authorList>
    </citation>
    <scope>NUCLEOTIDE SEQUENCE [LARGE SCALE GENOMIC DNA]</scope>
    <source>
        <strain evidence="11 12">PS1</strain>
    </source>
</reference>
<organism evidence="11 12">
    <name type="scientific">Candidatus Pseudothioglobus singularis PS1</name>
    <dbReference type="NCBI Taxonomy" id="1125411"/>
    <lineage>
        <taxon>Bacteria</taxon>
        <taxon>Pseudomonadati</taxon>
        <taxon>Pseudomonadota</taxon>
        <taxon>Gammaproteobacteria</taxon>
        <taxon>Candidatus Pseudothioglobaceae</taxon>
        <taxon>Candidatus Pseudothioglobus</taxon>
    </lineage>
</organism>
<evidence type="ECO:0000256" key="1">
    <source>
        <dbReference type="ARBA" id="ARBA00003093"/>
    </source>
</evidence>
<dbReference type="KEGG" id="tsn:W908_01455"/>
<dbReference type="InterPro" id="IPR020568">
    <property type="entry name" value="Ribosomal_Su5_D2-typ_SF"/>
</dbReference>
<keyword evidence="5 8" id="KW-0689">Ribosomal protein</keyword>
<evidence type="ECO:0000259" key="10">
    <source>
        <dbReference type="PROSITE" id="PS50881"/>
    </source>
</evidence>
<dbReference type="InterPro" id="IPR014721">
    <property type="entry name" value="Ribsml_uS5_D2-typ_fold_subgr"/>
</dbReference>
<dbReference type="GO" id="GO:0006412">
    <property type="term" value="P:translation"/>
    <property type="evidence" value="ECO:0007669"/>
    <property type="project" value="UniProtKB-UniRule"/>
</dbReference>
<evidence type="ECO:0000256" key="5">
    <source>
        <dbReference type="ARBA" id="ARBA00022980"/>
    </source>
</evidence>
<dbReference type="GO" id="GO:0019843">
    <property type="term" value="F:rRNA binding"/>
    <property type="evidence" value="ECO:0007669"/>
    <property type="project" value="UniProtKB-UniRule"/>
</dbReference>
<evidence type="ECO:0000313" key="11">
    <source>
        <dbReference type="EMBL" id="ALE01387.1"/>
    </source>
</evidence>